<proteinExistence type="predicted"/>
<dbReference type="Proteomes" id="UP001433508">
    <property type="component" value="Unassembled WGS sequence"/>
</dbReference>
<name>A0ACC3SRV8_LIPKO</name>
<comment type="caution">
    <text evidence="1">The sequence shown here is derived from an EMBL/GenBank/DDBJ whole genome shotgun (WGS) entry which is preliminary data.</text>
</comment>
<evidence type="ECO:0000313" key="1">
    <source>
        <dbReference type="EMBL" id="KAK9234332.1"/>
    </source>
</evidence>
<protein>
    <submittedName>
        <fullName evidence="1">Uncharacterized protein</fullName>
    </submittedName>
</protein>
<dbReference type="EMBL" id="MU971487">
    <property type="protein sequence ID" value="KAK9234332.1"/>
    <property type="molecule type" value="Genomic_DNA"/>
</dbReference>
<sequence length="275" mass="30001">MPEKTVLITGCSERGVGAALAKAFRAKGYHVTLRNMAKAGSLAGMDGVDLLELEVTSTESIQQCAKAVEKRTGGSLDVLVNNAGVTECSPLLDVPLDQTKMLYDVNVWSIVAMAQAFAPMLIKAQGVIVKISSVVTKLTSAWSGIYNSSKAAETVLSETLRLELEPLGVRVITVMLRAVETGIFDDVDDLELPEMSYYHKARDFIDRQRKGLIYTTKQDVTATNIVRDIVSGRTSYICLGAQSSLCWWLLKLLPEKVLISMLNSDNGLAEIRRGK</sequence>
<gene>
    <name evidence="1" type="ORF">V1525DRAFT_391555</name>
</gene>
<organism evidence="1 2">
    <name type="scientific">Lipomyces kononenkoae</name>
    <name type="common">Yeast</name>
    <dbReference type="NCBI Taxonomy" id="34357"/>
    <lineage>
        <taxon>Eukaryota</taxon>
        <taxon>Fungi</taxon>
        <taxon>Dikarya</taxon>
        <taxon>Ascomycota</taxon>
        <taxon>Saccharomycotina</taxon>
        <taxon>Lipomycetes</taxon>
        <taxon>Lipomycetales</taxon>
        <taxon>Lipomycetaceae</taxon>
        <taxon>Lipomyces</taxon>
    </lineage>
</organism>
<keyword evidence="2" id="KW-1185">Reference proteome</keyword>
<accession>A0ACC3SRV8</accession>
<reference evidence="2" key="1">
    <citation type="journal article" date="2024" name="Front. Bioeng. Biotechnol.">
        <title>Genome-scale model development and genomic sequencing of the oleaginous clade Lipomyces.</title>
        <authorList>
            <person name="Czajka J.J."/>
            <person name="Han Y."/>
            <person name="Kim J."/>
            <person name="Mondo S.J."/>
            <person name="Hofstad B.A."/>
            <person name="Robles A."/>
            <person name="Haridas S."/>
            <person name="Riley R."/>
            <person name="LaButti K."/>
            <person name="Pangilinan J."/>
            <person name="Andreopoulos W."/>
            <person name="Lipzen A."/>
            <person name="Yan J."/>
            <person name="Wang M."/>
            <person name="Ng V."/>
            <person name="Grigoriev I.V."/>
            <person name="Spatafora J.W."/>
            <person name="Magnuson J.K."/>
            <person name="Baker S.E."/>
            <person name="Pomraning K.R."/>
        </authorList>
    </citation>
    <scope>NUCLEOTIDE SEQUENCE [LARGE SCALE GENOMIC DNA]</scope>
    <source>
        <strain evidence="2">CBS 7786</strain>
    </source>
</reference>
<evidence type="ECO:0000313" key="2">
    <source>
        <dbReference type="Proteomes" id="UP001433508"/>
    </source>
</evidence>